<feature type="compositionally biased region" description="Low complexity" evidence="4">
    <location>
        <begin position="1"/>
        <end position="22"/>
    </location>
</feature>
<evidence type="ECO:0000259" key="5">
    <source>
        <dbReference type="Pfam" id="PF00730"/>
    </source>
</evidence>
<feature type="region of interest" description="Disordered" evidence="4">
    <location>
        <begin position="291"/>
        <end position="372"/>
    </location>
</feature>
<dbReference type="FunFam" id="1.10.340.30:FF:000004">
    <property type="entry name" value="DNA-3-methyladenine glycosylase II"/>
    <property type="match status" value="1"/>
</dbReference>
<dbReference type="InterPro" id="IPR051912">
    <property type="entry name" value="Alkylbase_DNA_Glycosylase/TA"/>
</dbReference>
<keyword evidence="3" id="KW-0234">DNA repair</keyword>
<proteinExistence type="inferred from homology"/>
<evidence type="ECO:0000256" key="4">
    <source>
        <dbReference type="SAM" id="MobiDB-lite"/>
    </source>
</evidence>
<keyword evidence="2" id="KW-0227">DNA damage</keyword>
<evidence type="ECO:0000256" key="2">
    <source>
        <dbReference type="ARBA" id="ARBA00022763"/>
    </source>
</evidence>
<evidence type="ECO:0000256" key="1">
    <source>
        <dbReference type="ARBA" id="ARBA00010817"/>
    </source>
</evidence>
<dbReference type="Proteomes" id="UP000076727">
    <property type="component" value="Unassembled WGS sequence"/>
</dbReference>
<comment type="similarity">
    <text evidence="1">Belongs to the alkylbase DNA glycosidase AlkA family.</text>
</comment>
<feature type="region of interest" description="Disordered" evidence="4">
    <location>
        <begin position="1"/>
        <end position="87"/>
    </location>
</feature>
<dbReference type="GO" id="GO:0043916">
    <property type="term" value="F:DNA-7-methylguanine glycosylase activity"/>
    <property type="evidence" value="ECO:0007669"/>
    <property type="project" value="TreeGrafter"/>
</dbReference>
<dbReference type="SUPFAM" id="SSF48150">
    <property type="entry name" value="DNA-glycosylase"/>
    <property type="match status" value="1"/>
</dbReference>
<dbReference type="EMBL" id="KV429042">
    <property type="protein sequence ID" value="KZT72197.1"/>
    <property type="molecule type" value="Genomic_DNA"/>
</dbReference>
<dbReference type="GO" id="GO:0006307">
    <property type="term" value="P:DNA alkylation repair"/>
    <property type="evidence" value="ECO:0007669"/>
    <property type="project" value="TreeGrafter"/>
</dbReference>
<dbReference type="GO" id="GO:0008725">
    <property type="term" value="F:DNA-3-methyladenine glycosylase activity"/>
    <property type="evidence" value="ECO:0007669"/>
    <property type="project" value="TreeGrafter"/>
</dbReference>
<dbReference type="GO" id="GO:0032131">
    <property type="term" value="F:alkylated DNA binding"/>
    <property type="evidence" value="ECO:0007669"/>
    <property type="project" value="TreeGrafter"/>
</dbReference>
<dbReference type="AlphaFoldDB" id="A0A165SLY5"/>
<evidence type="ECO:0000313" key="7">
    <source>
        <dbReference type="Proteomes" id="UP000076727"/>
    </source>
</evidence>
<dbReference type="InterPro" id="IPR011257">
    <property type="entry name" value="DNA_glycosylase"/>
</dbReference>
<dbReference type="CDD" id="cd00056">
    <property type="entry name" value="ENDO3c"/>
    <property type="match status" value="1"/>
</dbReference>
<dbReference type="Gene3D" id="1.10.340.30">
    <property type="entry name" value="Hypothetical protein, domain 2"/>
    <property type="match status" value="1"/>
</dbReference>
<dbReference type="OrthoDB" id="415889at2759"/>
<dbReference type="Pfam" id="PF00730">
    <property type="entry name" value="HhH-GPD"/>
    <property type="match status" value="1"/>
</dbReference>
<reference evidence="6 7" key="1">
    <citation type="journal article" date="2016" name="Mol. Biol. Evol.">
        <title>Comparative Genomics of Early-Diverging Mushroom-Forming Fungi Provides Insights into the Origins of Lignocellulose Decay Capabilities.</title>
        <authorList>
            <person name="Nagy L.G."/>
            <person name="Riley R."/>
            <person name="Tritt A."/>
            <person name="Adam C."/>
            <person name="Daum C."/>
            <person name="Floudas D."/>
            <person name="Sun H."/>
            <person name="Yadav J.S."/>
            <person name="Pangilinan J."/>
            <person name="Larsson K.H."/>
            <person name="Matsuura K."/>
            <person name="Barry K."/>
            <person name="Labutti K."/>
            <person name="Kuo R."/>
            <person name="Ohm R.A."/>
            <person name="Bhattacharya S.S."/>
            <person name="Shirouzu T."/>
            <person name="Yoshinaga Y."/>
            <person name="Martin F.M."/>
            <person name="Grigoriev I.V."/>
            <person name="Hibbett D.S."/>
        </authorList>
    </citation>
    <scope>NUCLEOTIDE SEQUENCE [LARGE SCALE GENOMIC DNA]</scope>
    <source>
        <strain evidence="6 7">L-15889</strain>
    </source>
</reference>
<feature type="compositionally biased region" description="Basic and acidic residues" evidence="4">
    <location>
        <begin position="299"/>
        <end position="314"/>
    </location>
</feature>
<gene>
    <name evidence="6" type="ORF">DAEQUDRAFT_664729</name>
</gene>
<evidence type="ECO:0000256" key="3">
    <source>
        <dbReference type="ARBA" id="ARBA00023204"/>
    </source>
</evidence>
<sequence>MPVTRSASGASARAAAKKAATANVLDSAAPTTETTVKSTKRKTTPGAEKTSRKKTKSKEASEGKSSESQPLSNDAVTKPIPLPLSQSTENAPALVPAVLTFSFEEAKQHLTRVDPRFEDVFRRLKCKPFEHLERLDPFQTLVNSIMGQQISWLAARSITHKFVRLFDPSLPEKPVDHSSATSFFPSARQVAGMDIATLRSAGLSGRKAEYVLDLASRFADGRLSTEKLLAANDEDLYEILTAVRGIGRWICSRYSPCGAPTSYLSVRDLGVQRGVLRWFLSLHAPTAYPLTISPAKLPKNPEEEEKAKKSKDSDDILPVIEEDAAGSQSQTRALTPDLSSDPPAPSALAETPAANGKSQALPDDEDSGMLLPTPFTPSINKTLNMIANADGFAPPPLPEGLTAGVLKSRLQGKKTKGVLLTPKEMEELTDSWRPYRSLGVYYMWALAEPSK</sequence>
<dbReference type="PANTHER" id="PTHR43003">
    <property type="entry name" value="DNA-3-METHYLADENINE GLYCOSYLASE"/>
    <property type="match status" value="1"/>
</dbReference>
<feature type="compositionally biased region" description="Low complexity" evidence="4">
    <location>
        <begin position="336"/>
        <end position="349"/>
    </location>
</feature>
<dbReference type="GO" id="GO:0006285">
    <property type="term" value="P:base-excision repair, AP site formation"/>
    <property type="evidence" value="ECO:0007669"/>
    <property type="project" value="TreeGrafter"/>
</dbReference>
<keyword evidence="7" id="KW-1185">Reference proteome</keyword>
<dbReference type="GO" id="GO:0005634">
    <property type="term" value="C:nucleus"/>
    <property type="evidence" value="ECO:0007669"/>
    <property type="project" value="TreeGrafter"/>
</dbReference>
<accession>A0A165SLY5</accession>
<dbReference type="STRING" id="1314783.A0A165SLY5"/>
<dbReference type="Gene3D" id="1.10.1670.40">
    <property type="match status" value="2"/>
</dbReference>
<protein>
    <submittedName>
        <fullName evidence="6">DNA glycosylase</fullName>
    </submittedName>
</protein>
<name>A0A165SLY5_9APHY</name>
<organism evidence="6 7">
    <name type="scientific">Daedalea quercina L-15889</name>
    <dbReference type="NCBI Taxonomy" id="1314783"/>
    <lineage>
        <taxon>Eukaryota</taxon>
        <taxon>Fungi</taxon>
        <taxon>Dikarya</taxon>
        <taxon>Basidiomycota</taxon>
        <taxon>Agaricomycotina</taxon>
        <taxon>Agaricomycetes</taxon>
        <taxon>Polyporales</taxon>
        <taxon>Fomitopsis</taxon>
    </lineage>
</organism>
<dbReference type="GO" id="GO:0032993">
    <property type="term" value="C:protein-DNA complex"/>
    <property type="evidence" value="ECO:0007669"/>
    <property type="project" value="TreeGrafter"/>
</dbReference>
<evidence type="ECO:0000313" key="6">
    <source>
        <dbReference type="EMBL" id="KZT72197.1"/>
    </source>
</evidence>
<dbReference type="PANTHER" id="PTHR43003:SF5">
    <property type="entry name" value="DNA-3-METHYLADENINE GLYCOSYLASE"/>
    <property type="match status" value="1"/>
</dbReference>
<feature type="domain" description="HhH-GPD" evidence="5">
    <location>
        <begin position="142"/>
        <end position="282"/>
    </location>
</feature>
<dbReference type="InterPro" id="IPR003265">
    <property type="entry name" value="HhH-GPD_domain"/>
</dbReference>